<organism evidence="2 3">
    <name type="scientific">Paraburkholderia caribensis MBA4</name>
    <dbReference type="NCBI Taxonomy" id="1323664"/>
    <lineage>
        <taxon>Bacteria</taxon>
        <taxon>Pseudomonadati</taxon>
        <taxon>Pseudomonadota</taxon>
        <taxon>Betaproteobacteria</taxon>
        <taxon>Burkholderiales</taxon>
        <taxon>Burkholderiaceae</taxon>
        <taxon>Paraburkholderia</taxon>
    </lineage>
</organism>
<accession>A0A0P0RBK2</accession>
<dbReference type="KEGG" id="bcai:K788_0006430"/>
<protein>
    <submittedName>
        <fullName evidence="2">Uncharacterized protein</fullName>
    </submittedName>
</protein>
<name>A0A0P0RBK2_9BURK</name>
<dbReference type="EMBL" id="CP012746">
    <property type="protein sequence ID" value="ALL65793.1"/>
    <property type="molecule type" value="Genomic_DNA"/>
</dbReference>
<evidence type="ECO:0000256" key="1">
    <source>
        <dbReference type="SAM" id="MobiDB-lite"/>
    </source>
</evidence>
<gene>
    <name evidence="2" type="ORF">K788_0006430</name>
</gene>
<sequence length="51" mass="5406">MHFFYGSNRGNGTAGPQSAAAAPQSAAAGLDRAMRTLHKGVNDRAFRVFLL</sequence>
<evidence type="ECO:0000313" key="3">
    <source>
        <dbReference type="Proteomes" id="UP000019146"/>
    </source>
</evidence>
<proteinExistence type="predicted"/>
<dbReference type="Proteomes" id="UP000019146">
    <property type="component" value="Chromosome 1"/>
</dbReference>
<dbReference type="AlphaFoldDB" id="A0A0P0RBK2"/>
<reference evidence="2 3" key="1">
    <citation type="journal article" date="2014" name="Genome Announc.">
        <title>Draft Genome Sequence of the Haloacid-Degrading Burkholderia caribensis Strain MBA4.</title>
        <authorList>
            <person name="Pan Y."/>
            <person name="Kong K.F."/>
            <person name="Tsang J.S."/>
        </authorList>
    </citation>
    <scope>NUCLEOTIDE SEQUENCE [LARGE SCALE GENOMIC DNA]</scope>
    <source>
        <strain evidence="2 3">MBA4</strain>
    </source>
</reference>
<evidence type="ECO:0000313" key="2">
    <source>
        <dbReference type="EMBL" id="ALL65793.1"/>
    </source>
</evidence>
<feature type="region of interest" description="Disordered" evidence="1">
    <location>
        <begin position="1"/>
        <end position="20"/>
    </location>
</feature>